<name>A0A5N4AJX6_PHOPY</name>
<dbReference type="AlphaFoldDB" id="A0A5N4AJX6"/>
<dbReference type="Pfam" id="PF06585">
    <property type="entry name" value="JHBP"/>
    <property type="match status" value="1"/>
</dbReference>
<keyword evidence="1 4" id="KW-0732">Signal</keyword>
<comment type="caution">
    <text evidence="5">The sequence shown here is derived from an EMBL/GenBank/DDBJ whole genome shotgun (WGS) entry which is preliminary data.</text>
</comment>
<dbReference type="PANTHER" id="PTHR11008:SF41">
    <property type="entry name" value="RE70318P"/>
    <property type="match status" value="1"/>
</dbReference>
<dbReference type="Proteomes" id="UP000327044">
    <property type="component" value="Unassembled WGS sequence"/>
</dbReference>
<reference evidence="5 6" key="1">
    <citation type="journal article" date="2018" name="Elife">
        <title>Firefly genomes illuminate parallel origins of bioluminescence in beetles.</title>
        <authorList>
            <person name="Fallon T.R."/>
            <person name="Lower S.E."/>
            <person name="Chang C.H."/>
            <person name="Bessho-Uehara M."/>
            <person name="Martin G.J."/>
            <person name="Bewick A.J."/>
            <person name="Behringer M."/>
            <person name="Debat H.J."/>
            <person name="Wong I."/>
            <person name="Day J.C."/>
            <person name="Suvorov A."/>
            <person name="Silva C.J."/>
            <person name="Stanger-Hall K.F."/>
            <person name="Hall D.W."/>
            <person name="Schmitz R.J."/>
            <person name="Nelson D.R."/>
            <person name="Lewis S.M."/>
            <person name="Shigenobu S."/>
            <person name="Bybee S.M."/>
            <person name="Larracuente A.M."/>
            <person name="Oba Y."/>
            <person name="Weng J.K."/>
        </authorList>
    </citation>
    <scope>NUCLEOTIDE SEQUENCE [LARGE SCALE GENOMIC DNA]</scope>
    <source>
        <strain evidence="5">1611_PpyrPB1</strain>
        <tissue evidence="5">Whole body</tissue>
    </source>
</reference>
<dbReference type="InParanoid" id="A0A5N4AJX6"/>
<dbReference type="FunFam" id="3.15.10.30:FF:000001">
    <property type="entry name" value="Takeout-like protein 1"/>
    <property type="match status" value="1"/>
</dbReference>
<comment type="similarity">
    <text evidence="3">Belongs to the TO family.</text>
</comment>
<dbReference type="EMBL" id="VVIM01000006">
    <property type="protein sequence ID" value="KAB0797640.1"/>
    <property type="molecule type" value="Genomic_DNA"/>
</dbReference>
<evidence type="ECO:0000256" key="2">
    <source>
        <dbReference type="ARBA" id="ARBA00023108"/>
    </source>
</evidence>
<gene>
    <name evidence="5" type="ORF">PPYR_08633</name>
</gene>
<organism evidence="5 6">
    <name type="scientific">Photinus pyralis</name>
    <name type="common">Common eastern firefly</name>
    <name type="synonym">Lampyris pyralis</name>
    <dbReference type="NCBI Taxonomy" id="7054"/>
    <lineage>
        <taxon>Eukaryota</taxon>
        <taxon>Metazoa</taxon>
        <taxon>Ecdysozoa</taxon>
        <taxon>Arthropoda</taxon>
        <taxon>Hexapoda</taxon>
        <taxon>Insecta</taxon>
        <taxon>Pterygota</taxon>
        <taxon>Neoptera</taxon>
        <taxon>Endopterygota</taxon>
        <taxon>Coleoptera</taxon>
        <taxon>Polyphaga</taxon>
        <taxon>Elateriformia</taxon>
        <taxon>Elateroidea</taxon>
        <taxon>Lampyridae</taxon>
        <taxon>Lampyrinae</taxon>
        <taxon>Photinus</taxon>
    </lineage>
</organism>
<dbReference type="GO" id="GO:0005615">
    <property type="term" value="C:extracellular space"/>
    <property type="evidence" value="ECO:0007669"/>
    <property type="project" value="TreeGrafter"/>
</dbReference>
<evidence type="ECO:0000256" key="1">
    <source>
        <dbReference type="ARBA" id="ARBA00022729"/>
    </source>
</evidence>
<accession>A0A5N4AJX6</accession>
<keyword evidence="2" id="KW-0090">Biological rhythms</keyword>
<evidence type="ECO:0000313" key="6">
    <source>
        <dbReference type="Proteomes" id="UP000327044"/>
    </source>
</evidence>
<protein>
    <submittedName>
        <fullName evidence="5">Uncharacterized protein</fullName>
    </submittedName>
</protein>
<evidence type="ECO:0000256" key="3">
    <source>
        <dbReference type="ARBA" id="ARBA00060902"/>
    </source>
</evidence>
<dbReference type="PANTHER" id="PTHR11008">
    <property type="entry name" value="PROTEIN TAKEOUT-LIKE PROTEIN"/>
    <property type="match status" value="1"/>
</dbReference>
<sequence>MLKSLTMVTLAILLLHLTLLSTRTFCAELPSYIQLCKKSDPDVSKCMVNSFDALLPYMIKGIPELNYPPIDPLHCRNLSLTLGQASVQIHADLANGVLTGLGKARAEYSRLNFSTATFITKVVIPEVKLKGLYRFKGKILLFEIDGGGAGEFNATDLSVVFTQFGEYYNKNGARYIRFKKTHFTTEMGHMSLYLADLFKNNELLTQSVNQAINDNIESLKNELEQIIGKNVEDIILSDYIKIYDMFPVDVLFPD</sequence>
<dbReference type="InterPro" id="IPR038606">
    <property type="entry name" value="To_sf"/>
</dbReference>
<evidence type="ECO:0000313" key="5">
    <source>
        <dbReference type="EMBL" id="KAB0797640.1"/>
    </source>
</evidence>
<dbReference type="GO" id="GO:0007623">
    <property type="term" value="P:circadian rhythm"/>
    <property type="evidence" value="ECO:0007669"/>
    <property type="project" value="UniProtKB-ARBA"/>
</dbReference>
<feature type="chain" id="PRO_5024340773" evidence="4">
    <location>
        <begin position="27"/>
        <end position="254"/>
    </location>
</feature>
<dbReference type="OrthoDB" id="7419171at2759"/>
<feature type="signal peptide" evidence="4">
    <location>
        <begin position="1"/>
        <end position="26"/>
    </location>
</feature>
<dbReference type="Gene3D" id="3.15.10.30">
    <property type="entry name" value="Haemolymph juvenile hormone binding protein"/>
    <property type="match status" value="1"/>
</dbReference>
<keyword evidence="6" id="KW-1185">Reference proteome</keyword>
<dbReference type="InterPro" id="IPR010562">
    <property type="entry name" value="Haemolymph_juvenile_hormone-bd"/>
</dbReference>
<dbReference type="SMART" id="SM00700">
    <property type="entry name" value="JHBP"/>
    <property type="match status" value="1"/>
</dbReference>
<evidence type="ECO:0000256" key="4">
    <source>
        <dbReference type="SAM" id="SignalP"/>
    </source>
</evidence>
<proteinExistence type="inferred from homology"/>